<protein>
    <submittedName>
        <fullName evidence="1">(Mediterranean fruit fly) hypothetical protein</fullName>
    </submittedName>
</protein>
<dbReference type="EMBL" id="CAJHJT010000056">
    <property type="protein sequence ID" value="CAD7013445.1"/>
    <property type="molecule type" value="Genomic_DNA"/>
</dbReference>
<proteinExistence type="predicted"/>
<dbReference type="OrthoDB" id="8064020at2759"/>
<organism evidence="1 2">
    <name type="scientific">Ceratitis capitata</name>
    <name type="common">Mediterranean fruit fly</name>
    <name type="synonym">Tephritis capitata</name>
    <dbReference type="NCBI Taxonomy" id="7213"/>
    <lineage>
        <taxon>Eukaryota</taxon>
        <taxon>Metazoa</taxon>
        <taxon>Ecdysozoa</taxon>
        <taxon>Arthropoda</taxon>
        <taxon>Hexapoda</taxon>
        <taxon>Insecta</taxon>
        <taxon>Pterygota</taxon>
        <taxon>Neoptera</taxon>
        <taxon>Endopterygota</taxon>
        <taxon>Diptera</taxon>
        <taxon>Brachycera</taxon>
        <taxon>Muscomorpha</taxon>
        <taxon>Tephritoidea</taxon>
        <taxon>Tephritidae</taxon>
        <taxon>Ceratitis</taxon>
        <taxon>Ceratitis</taxon>
    </lineage>
</organism>
<dbReference type="PANTHER" id="PTHR20898">
    <property type="entry name" value="DAEDALUS ON 3-RELATED-RELATED"/>
    <property type="match status" value="1"/>
</dbReference>
<comment type="caution">
    <text evidence="1">The sequence shown here is derived from an EMBL/GenBank/DDBJ whole genome shotgun (WGS) entry which is preliminary data.</text>
</comment>
<reference evidence="1" key="1">
    <citation type="submission" date="2020-11" db="EMBL/GenBank/DDBJ databases">
        <authorList>
            <person name="Whitehead M."/>
        </authorList>
    </citation>
    <scope>NUCLEOTIDE SEQUENCE</scope>
    <source>
        <strain evidence="1">EGII</strain>
    </source>
</reference>
<dbReference type="PANTHER" id="PTHR20898:SF0">
    <property type="entry name" value="DAEDALUS ON 3-RELATED"/>
    <property type="match status" value="1"/>
</dbReference>
<sequence length="123" mass="14246">MSERVLHTLTHVYQCGKMRIRAFKSTTRFRRTFTWLSLSLLVTYGECGSFCKFSNVMCQSYDKSKLVFKACHLKAVRGEDSYMKVHAHIKEVGREANVSVRLLKRANGWKPFLYKSLSTLVNS</sequence>
<dbReference type="Proteomes" id="UP000606786">
    <property type="component" value="Unassembled WGS sequence"/>
</dbReference>
<name>A0A811VC37_CERCA</name>
<dbReference type="AlphaFoldDB" id="A0A811VC37"/>
<keyword evidence="2" id="KW-1185">Reference proteome</keyword>
<evidence type="ECO:0000313" key="2">
    <source>
        <dbReference type="Proteomes" id="UP000606786"/>
    </source>
</evidence>
<accession>A0A811VC37</accession>
<evidence type="ECO:0000313" key="1">
    <source>
        <dbReference type="EMBL" id="CAD7013445.1"/>
    </source>
</evidence>
<gene>
    <name evidence="1" type="ORF">CCAP1982_LOCUS21510</name>
</gene>